<accession>A0A366MAT5</accession>
<dbReference type="PROSITE" id="PS51192">
    <property type="entry name" value="HELICASE_ATP_BIND_1"/>
    <property type="match status" value="1"/>
</dbReference>
<feature type="domain" description="Helicase ATP-binding" evidence="6">
    <location>
        <begin position="229"/>
        <end position="405"/>
    </location>
</feature>
<dbReference type="SUPFAM" id="SSF52540">
    <property type="entry name" value="P-loop containing nucleoside triphosphate hydrolases"/>
    <property type="match status" value="1"/>
</dbReference>
<evidence type="ECO:0000256" key="2">
    <source>
        <dbReference type="ARBA" id="ARBA00022801"/>
    </source>
</evidence>
<dbReference type="GO" id="GO:0016787">
    <property type="term" value="F:hydrolase activity"/>
    <property type="evidence" value="ECO:0007669"/>
    <property type="project" value="UniProtKB-KW"/>
</dbReference>
<dbReference type="InterPro" id="IPR001650">
    <property type="entry name" value="Helicase_C-like"/>
</dbReference>
<evidence type="ECO:0000259" key="6">
    <source>
        <dbReference type="PROSITE" id="PS51192"/>
    </source>
</evidence>
<keyword evidence="4" id="KW-0067">ATP-binding</keyword>
<organism evidence="8 9">
    <name type="scientific">Candidatus Methanobinarius endosymbioticus</name>
    <dbReference type="NCBI Taxonomy" id="2006182"/>
    <lineage>
        <taxon>Archaea</taxon>
        <taxon>Methanobacteriati</taxon>
        <taxon>Methanobacteriota</taxon>
        <taxon>Methanomada group</taxon>
        <taxon>Methanobacteria</taxon>
        <taxon>Methanobacteriales</taxon>
        <taxon>Methanobacteriaceae</taxon>
        <taxon>Candidatus Methanobinarius</taxon>
    </lineage>
</organism>
<comment type="caution">
    <text evidence="8">The sequence shown here is derived from an EMBL/GenBank/DDBJ whole genome shotgun (WGS) entry which is preliminary data.</text>
</comment>
<evidence type="ECO:0000313" key="9">
    <source>
        <dbReference type="Proteomes" id="UP000253099"/>
    </source>
</evidence>
<dbReference type="InterPro" id="IPR011545">
    <property type="entry name" value="DEAD/DEAH_box_helicase_dom"/>
</dbReference>
<dbReference type="CDD" id="cd18795">
    <property type="entry name" value="SF2_C_Ski2"/>
    <property type="match status" value="1"/>
</dbReference>
<dbReference type="InterPro" id="IPR027417">
    <property type="entry name" value="P-loop_NTPase"/>
</dbReference>
<dbReference type="PANTHER" id="PTHR47961:SF1">
    <property type="entry name" value="ATP-DEPENDENT HELICASE MJ1401-RELATED"/>
    <property type="match status" value="1"/>
</dbReference>
<keyword evidence="1" id="KW-0547">Nucleotide-binding</keyword>
<dbReference type="Pfam" id="PF00271">
    <property type="entry name" value="Helicase_C"/>
    <property type="match status" value="1"/>
</dbReference>
<feature type="region of interest" description="Disordered" evidence="5">
    <location>
        <begin position="683"/>
        <end position="707"/>
    </location>
</feature>
<evidence type="ECO:0000256" key="4">
    <source>
        <dbReference type="ARBA" id="ARBA00022840"/>
    </source>
</evidence>
<proteinExistence type="predicted"/>
<dbReference type="PANTHER" id="PTHR47961">
    <property type="entry name" value="DNA POLYMERASE THETA, PUTATIVE (AFU_ORTHOLOGUE AFUA_1G05260)-RELATED"/>
    <property type="match status" value="1"/>
</dbReference>
<evidence type="ECO:0000313" key="8">
    <source>
        <dbReference type="EMBL" id="RBQ22943.1"/>
    </source>
</evidence>
<dbReference type="Gene3D" id="3.40.50.300">
    <property type="entry name" value="P-loop containing nucleotide triphosphate hydrolases"/>
    <property type="match status" value="2"/>
</dbReference>
<dbReference type="InterPro" id="IPR043852">
    <property type="entry name" value="DUF5814"/>
</dbReference>
<dbReference type="SMART" id="SM00487">
    <property type="entry name" value="DEXDc"/>
    <property type="match status" value="1"/>
</dbReference>
<feature type="domain" description="Helicase C-terminal" evidence="7">
    <location>
        <begin position="410"/>
        <end position="591"/>
    </location>
</feature>
<keyword evidence="2 8" id="KW-0378">Hydrolase</keyword>
<dbReference type="GO" id="GO:0003676">
    <property type="term" value="F:nucleic acid binding"/>
    <property type="evidence" value="ECO:0007669"/>
    <property type="project" value="InterPro"/>
</dbReference>
<dbReference type="AlphaFoldDB" id="A0A366MAT5"/>
<gene>
    <name evidence="8" type="ORF">ALNOE001_13340</name>
</gene>
<dbReference type="SMART" id="SM00490">
    <property type="entry name" value="HELICc"/>
    <property type="match status" value="1"/>
</dbReference>
<dbReference type="PROSITE" id="PS51194">
    <property type="entry name" value="HELICASE_CTER"/>
    <property type="match status" value="1"/>
</dbReference>
<dbReference type="InterPro" id="IPR014001">
    <property type="entry name" value="Helicase_ATP-bd"/>
</dbReference>
<keyword evidence="3 8" id="KW-0347">Helicase</keyword>
<dbReference type="EMBL" id="NIZT01000031">
    <property type="protein sequence ID" value="RBQ22943.1"/>
    <property type="molecule type" value="Genomic_DNA"/>
</dbReference>
<feature type="compositionally biased region" description="Basic residues" evidence="5">
    <location>
        <begin position="683"/>
        <end position="693"/>
    </location>
</feature>
<keyword evidence="9" id="KW-1185">Reference proteome</keyword>
<evidence type="ECO:0000256" key="1">
    <source>
        <dbReference type="ARBA" id="ARBA00022741"/>
    </source>
</evidence>
<reference evidence="8 9" key="1">
    <citation type="submission" date="2018-06" db="EMBL/GenBank/DDBJ databases">
        <title>Genomic insight into two independent archaeal endosymbiosis events.</title>
        <authorList>
            <person name="Lind A.E."/>
            <person name="Lewis W.H."/>
            <person name="Spang A."/>
            <person name="Guy L."/>
            <person name="Embley M.T."/>
            <person name="Ettema T.J.G."/>
        </authorList>
    </citation>
    <scope>NUCLEOTIDE SEQUENCE [LARGE SCALE GENOMIC DNA]</scope>
    <source>
        <strain evidence="8">NOE</strain>
    </source>
</reference>
<dbReference type="EC" id="3.6.4.12" evidence="8"/>
<evidence type="ECO:0000259" key="7">
    <source>
        <dbReference type="PROSITE" id="PS51194"/>
    </source>
</evidence>
<dbReference type="Pfam" id="PF19131">
    <property type="entry name" value="DUF5814"/>
    <property type="match status" value="1"/>
</dbReference>
<dbReference type="InterPro" id="IPR050474">
    <property type="entry name" value="Hel308_SKI2-like"/>
</dbReference>
<evidence type="ECO:0000256" key="3">
    <source>
        <dbReference type="ARBA" id="ARBA00022806"/>
    </source>
</evidence>
<name>A0A366MAT5_9EURY</name>
<protein>
    <submittedName>
        <fullName evidence="8">ATP-dependent DNA helicase</fullName>
        <ecNumber evidence="8">3.6.4.12</ecNumber>
    </submittedName>
</protein>
<dbReference type="Pfam" id="PF00270">
    <property type="entry name" value="DEAD"/>
    <property type="match status" value="1"/>
</dbReference>
<dbReference type="Proteomes" id="UP000253099">
    <property type="component" value="Unassembled WGS sequence"/>
</dbReference>
<evidence type="ECO:0000256" key="5">
    <source>
        <dbReference type="SAM" id="MobiDB-lite"/>
    </source>
</evidence>
<dbReference type="GO" id="GO:0003678">
    <property type="term" value="F:DNA helicase activity"/>
    <property type="evidence" value="ECO:0007669"/>
    <property type="project" value="UniProtKB-EC"/>
</dbReference>
<sequence>MIILKKTKNSLEMYPIGSPKGVLNTQRTPEFIGTIKFKNGSDGLSINKFIAKYPDEEDKLLPPSEAIKLLKKQVVFLASRDEKIEDFLKSNDIKVRFTKICNHCIYDGNITIINSNFSYNYHEQNICKTCAEDTIKRELKLQGYDKRSYKIFKRLLKKTGDLNEVLKVMNPKFVPLSNSDLTLFDKIKTRKTKIPEIEIKRLKIPKEFKKVLDKDNDDVLLPVQYLAIKAGLMRDDNLLVVSATASGKTLVGELAGIPKAMKGKKFIFLTPLVALANQKYRDFKKKYEPIGLKVAIKVGMNRIKTKEKLKFSKSNVSDADIIVGTYEKIDFLLRSGKSDELNELGTVLIDEIHTLDDEERGIRLNGMIKRIENIFPETQIIGLSATVKNPKQLAQKFNMKLVEYDQRPVPLERHLVFVKSDVEKKNLIKKLVLKEYSIKSSKGYSGQTIIFTNSRRKTHQIADYLVKKRIKANAYHAGLSYFKKEKIERDFANGKISVVVTTAALAAGVDFPASQVIFETLIMGNKWISPNEFSQMLGRAGRPSYHDRGIVYLLPKIANKFDNESEESVVISLLESDVDNVHIEYDEKDLLEQILADICAYSLKKIEDIHEFYKSINILIDLEMGINELYDRKLIKINNNDDVIATKYGKAVSMSFLSIADGDFIKKSFQKIKKNIHKKNKKSNRAKINKISKNKNEKNNKHNIIKNKNNENRKIDLNTEIITIVSELGYFENAYLSPVVHKQIVNALKTNFSTRLFSNSTLDIISSGETIDKLDKKFQEALLKIQLDFLRCECKDKPFCDCIQRGISNFIIEERLKNKDPIEISRKLLKIYQIQTYPGDLFSWLDNFVRNLEAIKRISNAFSEKKFSKIANNLIKNIERG</sequence>
<dbReference type="GO" id="GO:0005524">
    <property type="term" value="F:ATP binding"/>
    <property type="evidence" value="ECO:0007669"/>
    <property type="project" value="UniProtKB-KW"/>
</dbReference>